<gene>
    <name evidence="2" type="primary">LOC111309689</name>
</gene>
<name>A0A6P6AI06_DURZI</name>
<evidence type="ECO:0000313" key="1">
    <source>
        <dbReference type="Proteomes" id="UP000515121"/>
    </source>
</evidence>
<organism evidence="1 2">
    <name type="scientific">Durio zibethinus</name>
    <name type="common">Durian</name>
    <dbReference type="NCBI Taxonomy" id="66656"/>
    <lineage>
        <taxon>Eukaryota</taxon>
        <taxon>Viridiplantae</taxon>
        <taxon>Streptophyta</taxon>
        <taxon>Embryophyta</taxon>
        <taxon>Tracheophyta</taxon>
        <taxon>Spermatophyta</taxon>
        <taxon>Magnoliopsida</taxon>
        <taxon>eudicotyledons</taxon>
        <taxon>Gunneridae</taxon>
        <taxon>Pentapetalae</taxon>
        <taxon>rosids</taxon>
        <taxon>malvids</taxon>
        <taxon>Malvales</taxon>
        <taxon>Malvaceae</taxon>
        <taxon>Helicteroideae</taxon>
        <taxon>Durio</taxon>
    </lineage>
</organism>
<protein>
    <submittedName>
        <fullName evidence="2">Uncharacterized protein LOC111309689</fullName>
    </submittedName>
</protein>
<dbReference type="AlphaFoldDB" id="A0A6P6AI06"/>
<dbReference type="KEGG" id="dzi:111309689"/>
<dbReference type="Proteomes" id="UP000515121">
    <property type="component" value="Unplaced"/>
</dbReference>
<dbReference type="GeneID" id="111309689"/>
<keyword evidence="1" id="KW-1185">Reference proteome</keyword>
<evidence type="ECO:0000313" key="2">
    <source>
        <dbReference type="RefSeq" id="XP_022764426.1"/>
    </source>
</evidence>
<reference evidence="2" key="1">
    <citation type="submission" date="2025-08" db="UniProtKB">
        <authorList>
            <consortium name="RefSeq"/>
        </authorList>
    </citation>
    <scope>IDENTIFICATION</scope>
    <source>
        <tissue evidence="2">Fruit stalk</tissue>
    </source>
</reference>
<accession>A0A6P6AI06</accession>
<dbReference type="OrthoDB" id="991492at2759"/>
<sequence length="121" mass="13045">MATSQKTQKMNITAVVFFLFIFTSNSFSSARLLNGFLSNGLAATEPTLNLELPVEDFDKSGQDPKPQVLPCDHMVPIRSSHVGLVRSPRLAGKYGPMILSMLPKGPVPSSGPSKGTNDVRN</sequence>
<dbReference type="RefSeq" id="XP_022764426.1">
    <property type="nucleotide sequence ID" value="XM_022908691.1"/>
</dbReference>
<proteinExistence type="predicted"/>